<name>A0A6M2CH98_RHIMP</name>
<evidence type="ECO:0000313" key="2">
    <source>
        <dbReference type="EMBL" id="NOV33193.1"/>
    </source>
</evidence>
<feature type="chain" id="PRO_5027067750" evidence="1">
    <location>
        <begin position="22"/>
        <end position="119"/>
    </location>
</feature>
<dbReference type="EMBL" id="GHWJ01000456">
    <property type="protein sequence ID" value="NOV33193.1"/>
    <property type="molecule type" value="Transcribed_RNA"/>
</dbReference>
<accession>A0A6M2CH98</accession>
<proteinExistence type="predicted"/>
<dbReference type="AlphaFoldDB" id="A0A6M2CH98"/>
<evidence type="ECO:0000256" key="1">
    <source>
        <dbReference type="SAM" id="SignalP"/>
    </source>
</evidence>
<reference evidence="2" key="1">
    <citation type="submission" date="2019-09" db="EMBL/GenBank/DDBJ databases">
        <title>Organ-specific transcriptomic study of the physiology of the cattle tick, Rhipicephalus microplus.</title>
        <authorList>
            <person name="Tirloni L."/>
            <person name="Braz G."/>
            <person name="Gandara A.C.P."/>
            <person name="Sabadin G.A."/>
            <person name="da Silva R.M."/>
            <person name="Guizzo M.G."/>
            <person name="Machado J.A."/>
            <person name="Costa E.P."/>
            <person name="Gomes H.F."/>
            <person name="Moraes J."/>
            <person name="Mota M.B.S."/>
            <person name="Mesquita R.D."/>
            <person name="Alvarenga P.H."/>
            <person name="Alves F."/>
            <person name="Seixas A."/>
            <person name="da Fonseca R.N."/>
            <person name="Fogaca A."/>
            <person name="Logullo C."/>
            <person name="Tanaka A."/>
            <person name="Daffre S."/>
            <person name="Termignoni C."/>
            <person name="Vaz I.S.Jr."/>
            <person name="Oliveira P.L."/>
            <person name="Ribeiro J.M."/>
        </authorList>
    </citation>
    <scope>NUCLEOTIDE SEQUENCE</scope>
    <source>
        <strain evidence="2">Porto Alegre</strain>
    </source>
</reference>
<organism evidence="2">
    <name type="scientific">Rhipicephalus microplus</name>
    <name type="common">Cattle tick</name>
    <name type="synonym">Boophilus microplus</name>
    <dbReference type="NCBI Taxonomy" id="6941"/>
    <lineage>
        <taxon>Eukaryota</taxon>
        <taxon>Metazoa</taxon>
        <taxon>Ecdysozoa</taxon>
        <taxon>Arthropoda</taxon>
        <taxon>Chelicerata</taxon>
        <taxon>Arachnida</taxon>
        <taxon>Acari</taxon>
        <taxon>Parasitiformes</taxon>
        <taxon>Ixodida</taxon>
        <taxon>Ixodoidea</taxon>
        <taxon>Ixodidae</taxon>
        <taxon>Rhipicephalinae</taxon>
        <taxon>Rhipicephalus</taxon>
        <taxon>Boophilus</taxon>
    </lineage>
</organism>
<keyword evidence="1" id="KW-0732">Signal</keyword>
<protein>
    <submittedName>
        <fullName evidence="2">Putative conserved secreted protein midgut overexpressed</fullName>
    </submittedName>
</protein>
<sequence>MNARLLSVGLLVLAMLTVVASDPECPLINCVAGSRVGCLITKERCRCFCVQEQDPCQYVKLNYGSTCAPNERISCTLDDNTCKCQCGKFLSLMLDFCVYLLHSRINSNQYFLKQDNHNS</sequence>
<feature type="signal peptide" evidence="1">
    <location>
        <begin position="1"/>
        <end position="21"/>
    </location>
</feature>